<protein>
    <submittedName>
        <fullName evidence="3">Uncharacterized protein</fullName>
    </submittedName>
</protein>
<name>A0ABR1VWZ1_9PEZI</name>
<evidence type="ECO:0000256" key="2">
    <source>
        <dbReference type="SAM" id="SignalP"/>
    </source>
</evidence>
<dbReference type="GeneID" id="92089729"/>
<evidence type="ECO:0000313" key="3">
    <source>
        <dbReference type="EMBL" id="KAK8074358.1"/>
    </source>
</evidence>
<accession>A0ABR1VWZ1</accession>
<keyword evidence="2" id="KW-0732">Signal</keyword>
<keyword evidence="4" id="KW-1185">Reference proteome</keyword>
<evidence type="ECO:0000256" key="1">
    <source>
        <dbReference type="SAM" id="MobiDB-lite"/>
    </source>
</evidence>
<feature type="signal peptide" evidence="2">
    <location>
        <begin position="1"/>
        <end position="17"/>
    </location>
</feature>
<dbReference type="RefSeq" id="XP_066718833.1">
    <property type="nucleotide sequence ID" value="XM_066856666.1"/>
</dbReference>
<dbReference type="EMBL" id="JAQQWL010000005">
    <property type="protein sequence ID" value="KAK8074358.1"/>
    <property type="molecule type" value="Genomic_DNA"/>
</dbReference>
<sequence length="60" mass="6551">MGFLLWMLGQGIAGVVSQDRTVVVLLGILLMHEGRKVPMGESPAERRFCGHNAHGHTKPN</sequence>
<proteinExistence type="predicted"/>
<gene>
    <name evidence="3" type="ORF">PG994_005257</name>
</gene>
<dbReference type="Proteomes" id="UP001480595">
    <property type="component" value="Unassembled WGS sequence"/>
</dbReference>
<comment type="caution">
    <text evidence="3">The sequence shown here is derived from an EMBL/GenBank/DDBJ whole genome shotgun (WGS) entry which is preliminary data.</text>
</comment>
<feature type="chain" id="PRO_5047482548" evidence="2">
    <location>
        <begin position="18"/>
        <end position="60"/>
    </location>
</feature>
<evidence type="ECO:0000313" key="4">
    <source>
        <dbReference type="Proteomes" id="UP001480595"/>
    </source>
</evidence>
<organism evidence="3 4">
    <name type="scientific">Apiospora phragmitis</name>
    <dbReference type="NCBI Taxonomy" id="2905665"/>
    <lineage>
        <taxon>Eukaryota</taxon>
        <taxon>Fungi</taxon>
        <taxon>Dikarya</taxon>
        <taxon>Ascomycota</taxon>
        <taxon>Pezizomycotina</taxon>
        <taxon>Sordariomycetes</taxon>
        <taxon>Xylariomycetidae</taxon>
        <taxon>Amphisphaeriales</taxon>
        <taxon>Apiosporaceae</taxon>
        <taxon>Apiospora</taxon>
    </lineage>
</organism>
<reference evidence="3 4" key="1">
    <citation type="submission" date="2023-01" db="EMBL/GenBank/DDBJ databases">
        <title>Analysis of 21 Apiospora genomes using comparative genomics revels a genus with tremendous synthesis potential of carbohydrate active enzymes and secondary metabolites.</title>
        <authorList>
            <person name="Sorensen T."/>
        </authorList>
    </citation>
    <scope>NUCLEOTIDE SEQUENCE [LARGE SCALE GENOMIC DNA]</scope>
    <source>
        <strain evidence="3 4">CBS 135458</strain>
    </source>
</reference>
<feature type="region of interest" description="Disordered" evidence="1">
    <location>
        <begin position="41"/>
        <end position="60"/>
    </location>
</feature>